<feature type="active site" description="Nucleophile" evidence="1">
    <location>
        <position position="407"/>
    </location>
</feature>
<dbReference type="Pfam" id="PF01112">
    <property type="entry name" value="Asparaginase_2"/>
    <property type="match status" value="1"/>
</dbReference>
<evidence type="ECO:0000256" key="2">
    <source>
        <dbReference type="PIRSR" id="PIRSR600246-3"/>
    </source>
</evidence>
<keyword evidence="3" id="KW-0479">Metal-binding</keyword>
<dbReference type="InterPro" id="IPR000246">
    <property type="entry name" value="Peptidase_T2"/>
</dbReference>
<comment type="caution">
    <text evidence="6">The sequence shown here is derived from an EMBL/GenBank/DDBJ whole genome shotgun (WGS) entry which is preliminary data.</text>
</comment>
<dbReference type="InterPro" id="IPR036236">
    <property type="entry name" value="Znf_C2H2_sf"/>
</dbReference>
<dbReference type="CDD" id="cd04514">
    <property type="entry name" value="Taspase1_like"/>
    <property type="match status" value="1"/>
</dbReference>
<evidence type="ECO:0000313" key="6">
    <source>
        <dbReference type="EMBL" id="THH16188.1"/>
    </source>
</evidence>
<gene>
    <name evidence="6" type="ORF">EW146_g4414</name>
</gene>
<dbReference type="SUPFAM" id="SSF56235">
    <property type="entry name" value="N-terminal nucleophile aminohydrolases (Ntn hydrolases)"/>
    <property type="match status" value="1"/>
</dbReference>
<dbReference type="EMBL" id="SGPL01000170">
    <property type="protein sequence ID" value="THH16188.1"/>
    <property type="molecule type" value="Genomic_DNA"/>
</dbReference>
<dbReference type="GO" id="GO:0008270">
    <property type="term" value="F:zinc ion binding"/>
    <property type="evidence" value="ECO:0007669"/>
    <property type="project" value="UniProtKB-KW"/>
</dbReference>
<evidence type="ECO:0000256" key="1">
    <source>
        <dbReference type="PIRSR" id="PIRSR600246-1"/>
    </source>
</evidence>
<evidence type="ECO:0000256" key="3">
    <source>
        <dbReference type="PROSITE-ProRule" id="PRU00042"/>
    </source>
</evidence>
<dbReference type="GO" id="GO:0004298">
    <property type="term" value="F:threonine-type endopeptidase activity"/>
    <property type="evidence" value="ECO:0007669"/>
    <property type="project" value="InterPro"/>
</dbReference>
<feature type="domain" description="C2H2-type" evidence="5">
    <location>
        <begin position="188"/>
        <end position="220"/>
    </location>
</feature>
<accession>A0A4S4LWI3</accession>
<dbReference type="Proteomes" id="UP000310158">
    <property type="component" value="Unassembled WGS sequence"/>
</dbReference>
<dbReference type="GO" id="GO:0005737">
    <property type="term" value="C:cytoplasm"/>
    <property type="evidence" value="ECO:0007669"/>
    <property type="project" value="TreeGrafter"/>
</dbReference>
<dbReference type="PROSITE" id="PS50157">
    <property type="entry name" value="ZINC_FINGER_C2H2_2"/>
    <property type="match status" value="1"/>
</dbReference>
<feature type="region of interest" description="Disordered" evidence="4">
    <location>
        <begin position="109"/>
        <end position="130"/>
    </location>
</feature>
<feature type="compositionally biased region" description="Low complexity" evidence="4">
    <location>
        <begin position="118"/>
        <end position="130"/>
    </location>
</feature>
<reference evidence="6 7" key="1">
    <citation type="submission" date="2019-02" db="EMBL/GenBank/DDBJ databases">
        <title>Genome sequencing of the rare red list fungi Bondarzewia mesenterica.</title>
        <authorList>
            <person name="Buettner E."/>
            <person name="Kellner H."/>
        </authorList>
    </citation>
    <scope>NUCLEOTIDE SEQUENCE [LARGE SCALE GENOMIC DNA]</scope>
    <source>
        <strain evidence="6 7">DSM 108281</strain>
    </source>
</reference>
<dbReference type="PANTHER" id="PTHR10188">
    <property type="entry name" value="L-ASPARAGINASE"/>
    <property type="match status" value="1"/>
</dbReference>
<protein>
    <recommendedName>
        <fullName evidence="5">C2H2-type domain-containing protein</fullName>
    </recommendedName>
</protein>
<proteinExistence type="predicted"/>
<feature type="site" description="Cleavage; by autolysis" evidence="2">
    <location>
        <begin position="406"/>
        <end position="407"/>
    </location>
</feature>
<dbReference type="GO" id="GO:0051604">
    <property type="term" value="P:protein maturation"/>
    <property type="evidence" value="ECO:0007669"/>
    <property type="project" value="TreeGrafter"/>
</dbReference>
<evidence type="ECO:0000313" key="7">
    <source>
        <dbReference type="Proteomes" id="UP000310158"/>
    </source>
</evidence>
<dbReference type="InterPro" id="IPR013087">
    <property type="entry name" value="Znf_C2H2_type"/>
</dbReference>
<dbReference type="Gene3D" id="3.30.160.60">
    <property type="entry name" value="Classic Zinc Finger"/>
    <property type="match status" value="1"/>
</dbReference>
<dbReference type="Gene3D" id="3.60.20.30">
    <property type="entry name" value="(Glycosyl)asparaginase"/>
    <property type="match status" value="1"/>
</dbReference>
<name>A0A4S4LWI3_9AGAM</name>
<evidence type="ECO:0000256" key="4">
    <source>
        <dbReference type="SAM" id="MobiDB-lite"/>
    </source>
</evidence>
<keyword evidence="3" id="KW-0862">Zinc</keyword>
<dbReference type="InterPro" id="IPR037464">
    <property type="entry name" value="Taspase1"/>
</dbReference>
<evidence type="ECO:0000259" key="5">
    <source>
        <dbReference type="PROSITE" id="PS50157"/>
    </source>
</evidence>
<dbReference type="AlphaFoldDB" id="A0A4S4LWI3"/>
<organism evidence="6 7">
    <name type="scientific">Bondarzewia mesenterica</name>
    <dbReference type="NCBI Taxonomy" id="1095465"/>
    <lineage>
        <taxon>Eukaryota</taxon>
        <taxon>Fungi</taxon>
        <taxon>Dikarya</taxon>
        <taxon>Basidiomycota</taxon>
        <taxon>Agaricomycotina</taxon>
        <taxon>Agaricomycetes</taxon>
        <taxon>Russulales</taxon>
        <taxon>Bondarzewiaceae</taxon>
        <taxon>Bondarzewia</taxon>
    </lineage>
</organism>
<dbReference type="SUPFAM" id="SSF57667">
    <property type="entry name" value="beta-beta-alpha zinc fingers"/>
    <property type="match status" value="1"/>
</dbReference>
<keyword evidence="3" id="KW-0863">Zinc-finger</keyword>
<dbReference type="InterPro" id="IPR029055">
    <property type="entry name" value="Ntn_hydrolases_N"/>
</dbReference>
<keyword evidence="7" id="KW-1185">Reference proteome</keyword>
<dbReference type="Pfam" id="PF00096">
    <property type="entry name" value="zf-C2H2"/>
    <property type="match status" value="1"/>
</dbReference>
<sequence>MSAYEGQNNSLEFPPLSPLDLDGGVLSDIGIFSNSPQHHATEMILMNQNPQTRENDSFSCLSENGRDGFVYNHPAHWNDGSSSLCAHRDGVVDFGGPHINATTLSSAYNGSTASTSRSPSGHTSDFSSFSSIQPMDEDVMRIVRSFNDWSQAYRPEGGMPRAVNDEPGLSTANYNLTNAPPDSENRRWRCEVCDKSFKTEVNLRRHLRTTENCMSTETRQNSSFYLIAVHGGAGAHHQNANYETAVKRALRFAINTTLPLLSSGTPALSIVTQAIASLEDAEPLNAGYGSNLTLSGRVECDASLMDGRDGMFGGVGALSGVKNPIRVARKVLDARKVQHPLGRVPPLLLVGEGATSFATENGLETIEVHDLVSPRARQEWEMWRRRLEEQVGASLTVDGNLHARQDTVGAVVLDGAGDLAAGVSRQVYVLQTSALSSLLLTRRGIDKWWAPSEAIWACRRGCWAQQTGSTSLACSVSGTGELIVQSALARTLADAATASGPDPDMHDILQSVLVDRFYNLWRQRGEAEPNAGVLLLSKEFDGETYTHVFTGLQRDSGVRSLHPAWRLRTPRLRTENLRSGYCATPCIHTQRAKRQYSSRLCHCQAVESVPCPDFESRIERGTSVKPPITGDPMVRDT</sequence>
<dbReference type="OrthoDB" id="77601at2759"/>
<dbReference type="PANTHER" id="PTHR10188:SF8">
    <property type="entry name" value="THREONINE ASPARTASE 1"/>
    <property type="match status" value="1"/>
</dbReference>